<dbReference type="PROSITE" id="PS50043">
    <property type="entry name" value="HTH_LUXR_2"/>
    <property type="match status" value="1"/>
</dbReference>
<dbReference type="Proteomes" id="UP000515344">
    <property type="component" value="Chromosome"/>
</dbReference>
<feature type="transmembrane region" description="Helical" evidence="4">
    <location>
        <begin position="12"/>
        <end position="33"/>
    </location>
</feature>
<dbReference type="Gene3D" id="1.10.10.10">
    <property type="entry name" value="Winged helix-like DNA-binding domain superfamily/Winged helix DNA-binding domain"/>
    <property type="match status" value="1"/>
</dbReference>
<dbReference type="RefSeq" id="WP_182803261.1">
    <property type="nucleotide sequence ID" value="NZ_CP060007.1"/>
</dbReference>
<protein>
    <submittedName>
        <fullName evidence="6">Response regulator transcription factor</fullName>
    </submittedName>
</protein>
<proteinExistence type="predicted"/>
<dbReference type="PRINTS" id="PR00038">
    <property type="entry name" value="HTHLUXR"/>
</dbReference>
<dbReference type="CDD" id="cd06170">
    <property type="entry name" value="LuxR_C_like"/>
    <property type="match status" value="1"/>
</dbReference>
<evidence type="ECO:0000256" key="2">
    <source>
        <dbReference type="ARBA" id="ARBA00023125"/>
    </source>
</evidence>
<dbReference type="InterPro" id="IPR036388">
    <property type="entry name" value="WH-like_DNA-bd_sf"/>
</dbReference>
<dbReference type="GO" id="GO:0006355">
    <property type="term" value="P:regulation of DNA-templated transcription"/>
    <property type="evidence" value="ECO:0007669"/>
    <property type="project" value="InterPro"/>
</dbReference>
<dbReference type="AlphaFoldDB" id="A0A7G5XH26"/>
<dbReference type="GO" id="GO:0003677">
    <property type="term" value="F:DNA binding"/>
    <property type="evidence" value="ECO:0007669"/>
    <property type="project" value="UniProtKB-KW"/>
</dbReference>
<dbReference type="InterPro" id="IPR000792">
    <property type="entry name" value="Tscrpt_reg_LuxR_C"/>
</dbReference>
<organism evidence="6 7">
    <name type="scientific">Lacibacter sediminis</name>
    <dbReference type="NCBI Taxonomy" id="2760713"/>
    <lineage>
        <taxon>Bacteria</taxon>
        <taxon>Pseudomonadati</taxon>
        <taxon>Bacteroidota</taxon>
        <taxon>Chitinophagia</taxon>
        <taxon>Chitinophagales</taxon>
        <taxon>Chitinophagaceae</taxon>
        <taxon>Lacibacter</taxon>
    </lineage>
</organism>
<feature type="transmembrane region" description="Helical" evidence="4">
    <location>
        <begin position="39"/>
        <end position="59"/>
    </location>
</feature>
<keyword evidence="4" id="KW-1133">Transmembrane helix</keyword>
<evidence type="ECO:0000256" key="4">
    <source>
        <dbReference type="SAM" id="Phobius"/>
    </source>
</evidence>
<feature type="domain" description="HTH luxR-type" evidence="5">
    <location>
        <begin position="92"/>
        <end position="157"/>
    </location>
</feature>
<keyword evidence="7" id="KW-1185">Reference proteome</keyword>
<evidence type="ECO:0000256" key="1">
    <source>
        <dbReference type="ARBA" id="ARBA00023015"/>
    </source>
</evidence>
<dbReference type="EMBL" id="CP060007">
    <property type="protein sequence ID" value="QNA44779.1"/>
    <property type="molecule type" value="Genomic_DNA"/>
</dbReference>
<keyword evidence="1" id="KW-0805">Transcription regulation</keyword>
<dbReference type="KEGG" id="lacs:H4075_00860"/>
<keyword evidence="3" id="KW-0804">Transcription</keyword>
<dbReference type="Pfam" id="PF00196">
    <property type="entry name" value="GerE"/>
    <property type="match status" value="1"/>
</dbReference>
<name>A0A7G5XH26_9BACT</name>
<reference evidence="7" key="1">
    <citation type="submission" date="2020-08" db="EMBL/GenBank/DDBJ databases">
        <title>Lacibacter sp. S13-6-6 genome sequencing.</title>
        <authorList>
            <person name="Jin L."/>
        </authorList>
    </citation>
    <scope>NUCLEOTIDE SEQUENCE [LARGE SCALE GENOMIC DNA]</scope>
    <source>
        <strain evidence="7">S13-6-6</strain>
    </source>
</reference>
<dbReference type="PANTHER" id="PTHR44688:SF16">
    <property type="entry name" value="DNA-BINDING TRANSCRIPTIONAL ACTIVATOR DEVR_DOSR"/>
    <property type="match status" value="1"/>
</dbReference>
<sequence>MLRFFIKHKQVFLYAASLAAILFVLQLLEYRFVLISHSFEIYIASIAVLFTSLGIWLALKLVKPKTEVQTIVVEKNVYITELTEEEKLQLETERQKLGLSTREAEVLQLMAEGLSNQEIADRLFLSLATVKTHSSKLFEKLDVKRRTQAVEKARQLKLIA</sequence>
<keyword evidence="2" id="KW-0238">DNA-binding</keyword>
<keyword evidence="4" id="KW-0472">Membrane</keyword>
<evidence type="ECO:0000313" key="7">
    <source>
        <dbReference type="Proteomes" id="UP000515344"/>
    </source>
</evidence>
<dbReference type="InterPro" id="IPR016032">
    <property type="entry name" value="Sig_transdc_resp-reg_C-effctor"/>
</dbReference>
<gene>
    <name evidence="6" type="ORF">H4075_00860</name>
</gene>
<dbReference type="PANTHER" id="PTHR44688">
    <property type="entry name" value="DNA-BINDING TRANSCRIPTIONAL ACTIVATOR DEVR_DOSR"/>
    <property type="match status" value="1"/>
</dbReference>
<keyword evidence="4" id="KW-0812">Transmembrane</keyword>
<dbReference type="SUPFAM" id="SSF46894">
    <property type="entry name" value="C-terminal effector domain of the bipartite response regulators"/>
    <property type="match status" value="1"/>
</dbReference>
<accession>A0A7G5XH26</accession>
<evidence type="ECO:0000259" key="5">
    <source>
        <dbReference type="PROSITE" id="PS50043"/>
    </source>
</evidence>
<evidence type="ECO:0000256" key="3">
    <source>
        <dbReference type="ARBA" id="ARBA00023163"/>
    </source>
</evidence>
<evidence type="ECO:0000313" key="6">
    <source>
        <dbReference type="EMBL" id="QNA44779.1"/>
    </source>
</evidence>
<dbReference type="SMART" id="SM00421">
    <property type="entry name" value="HTH_LUXR"/>
    <property type="match status" value="1"/>
</dbReference>